<comment type="caution">
    <text evidence="4">The sequence shown here is derived from an EMBL/GenBank/DDBJ whole genome shotgun (WGS) entry which is preliminary data.</text>
</comment>
<feature type="region of interest" description="Disordered" evidence="1">
    <location>
        <begin position="25"/>
        <end position="55"/>
    </location>
</feature>
<feature type="compositionally biased region" description="Pro residues" evidence="1">
    <location>
        <begin position="43"/>
        <end position="54"/>
    </location>
</feature>
<accession>A0A4R4VDG8</accession>
<dbReference type="SUPFAM" id="SSF50998">
    <property type="entry name" value="Quinoprotein alcohol dehydrogenase-like"/>
    <property type="match status" value="1"/>
</dbReference>
<proteinExistence type="predicted"/>
<evidence type="ECO:0000256" key="2">
    <source>
        <dbReference type="SAM" id="SignalP"/>
    </source>
</evidence>
<feature type="signal peptide" evidence="2">
    <location>
        <begin position="1"/>
        <end position="23"/>
    </location>
</feature>
<keyword evidence="2" id="KW-0732">Signal</keyword>
<evidence type="ECO:0000313" key="5">
    <source>
        <dbReference type="Proteomes" id="UP000294543"/>
    </source>
</evidence>
<sequence length="471" mass="51062">MHRRPHRQLACGMLALLVTACSGGGTPAETAPSAPVRTIVPGTPSPSPTPPPATDPDWSITMEDEGETRWGDAQLFSAGGRFMVAAGNQLRGITDKGKQAWKRTFRSDVDISVADGVVIVTHRKGGESTWPPPNVDMGVDPANGKTLWKATSSPYESVVGETVYTPVCRGKQTERHDDCRLSARDPRTGQVRWTILAEHVATVTGRSGGVLTMTTRPKGYRGKHWLMTLDAASGGRLGVRVEKQRFGGELLYPRGQKRVSGPTYLTGGLVIMSSKEGQVETFKEMCRLDMVALNARTGAKKWKERIRLADAERDGQCRYGLPDVSADGGNLFGVDERGHPRVFDLAKGRTRWTGGTPGTILNGDAKTVLVKELVDEKETLTLYDLSSGRARWSDDEPLKVWGRVSTILAGDRLLVRPDDCYRDSCYIRVYDLAKGPLDAAPAGEYAAAGDGWVATRESSGEATTFSVSRTG</sequence>
<dbReference type="Pfam" id="PF13360">
    <property type="entry name" value="PQQ_2"/>
    <property type="match status" value="2"/>
</dbReference>
<feature type="chain" id="PRO_5039189876" description="Pyrrolo-quinoline quinone repeat domain-containing protein" evidence="2">
    <location>
        <begin position="24"/>
        <end position="471"/>
    </location>
</feature>
<dbReference type="InterPro" id="IPR015943">
    <property type="entry name" value="WD40/YVTN_repeat-like_dom_sf"/>
</dbReference>
<feature type="domain" description="Pyrrolo-quinoline quinone repeat" evidence="3">
    <location>
        <begin position="291"/>
        <end position="415"/>
    </location>
</feature>
<dbReference type="Gene3D" id="2.130.10.10">
    <property type="entry name" value="YVTN repeat-like/Quinoprotein amine dehydrogenase"/>
    <property type="match status" value="1"/>
</dbReference>
<dbReference type="InterPro" id="IPR002372">
    <property type="entry name" value="PQQ_rpt_dom"/>
</dbReference>
<gene>
    <name evidence="4" type="ORF">E1294_50635</name>
</gene>
<dbReference type="InterPro" id="IPR011047">
    <property type="entry name" value="Quinoprotein_ADH-like_sf"/>
</dbReference>
<dbReference type="PROSITE" id="PS51257">
    <property type="entry name" value="PROKAR_LIPOPROTEIN"/>
    <property type="match status" value="1"/>
</dbReference>
<evidence type="ECO:0000256" key="1">
    <source>
        <dbReference type="SAM" id="MobiDB-lite"/>
    </source>
</evidence>
<name>A0A4R4VDG8_9ACTN</name>
<organism evidence="4 5">
    <name type="scientific">Nonomuraea diastatica</name>
    <dbReference type="NCBI Taxonomy" id="1848329"/>
    <lineage>
        <taxon>Bacteria</taxon>
        <taxon>Bacillati</taxon>
        <taxon>Actinomycetota</taxon>
        <taxon>Actinomycetes</taxon>
        <taxon>Streptosporangiales</taxon>
        <taxon>Streptosporangiaceae</taxon>
        <taxon>Nonomuraea</taxon>
    </lineage>
</organism>
<dbReference type="PANTHER" id="PTHR34512:SF30">
    <property type="entry name" value="OUTER MEMBRANE PROTEIN ASSEMBLY FACTOR BAMB"/>
    <property type="match status" value="1"/>
</dbReference>
<evidence type="ECO:0000313" key="4">
    <source>
        <dbReference type="EMBL" id="TDD03558.1"/>
    </source>
</evidence>
<feature type="domain" description="Pyrrolo-quinoline quinone repeat" evidence="3">
    <location>
        <begin position="73"/>
        <end position="279"/>
    </location>
</feature>
<dbReference type="PANTHER" id="PTHR34512">
    <property type="entry name" value="CELL SURFACE PROTEIN"/>
    <property type="match status" value="1"/>
</dbReference>
<keyword evidence="5" id="KW-1185">Reference proteome</keyword>
<dbReference type="AlphaFoldDB" id="A0A4R4VDG8"/>
<reference evidence="4 5" key="1">
    <citation type="submission" date="2019-03" db="EMBL/GenBank/DDBJ databases">
        <title>Draft genome sequences of novel Actinobacteria.</title>
        <authorList>
            <person name="Sahin N."/>
            <person name="Ay H."/>
            <person name="Saygin H."/>
        </authorList>
    </citation>
    <scope>NUCLEOTIDE SEQUENCE [LARGE SCALE GENOMIC DNA]</scope>
    <source>
        <strain evidence="4 5">KC712</strain>
    </source>
</reference>
<evidence type="ECO:0000259" key="3">
    <source>
        <dbReference type="Pfam" id="PF13360"/>
    </source>
</evidence>
<protein>
    <recommendedName>
        <fullName evidence="3">Pyrrolo-quinoline quinone repeat domain-containing protein</fullName>
    </recommendedName>
</protein>
<dbReference type="Proteomes" id="UP000294543">
    <property type="component" value="Unassembled WGS sequence"/>
</dbReference>
<dbReference type="EMBL" id="SMKP01000324">
    <property type="protein sequence ID" value="TDD03558.1"/>
    <property type="molecule type" value="Genomic_DNA"/>
</dbReference>